<feature type="region of interest" description="Disordered" evidence="1">
    <location>
        <begin position="213"/>
        <end position="242"/>
    </location>
</feature>
<comment type="caution">
    <text evidence="3">The sequence shown here is derived from an EMBL/GenBank/DDBJ whole genome shotgun (WGS) entry which is preliminary data.</text>
</comment>
<dbReference type="RefSeq" id="WP_232499349.1">
    <property type="nucleotide sequence ID" value="NZ_BAAANH010000003.1"/>
</dbReference>
<evidence type="ECO:0000313" key="3">
    <source>
        <dbReference type="EMBL" id="GAA1759147.1"/>
    </source>
</evidence>
<evidence type="ECO:0000256" key="1">
    <source>
        <dbReference type="SAM" id="MobiDB-lite"/>
    </source>
</evidence>
<name>A0ABP4WRJ0_9MICO</name>
<gene>
    <name evidence="3" type="ORF">GCM10009747_17650</name>
</gene>
<proteinExistence type="predicted"/>
<dbReference type="InterPro" id="IPR006073">
    <property type="entry name" value="GTP-bd"/>
</dbReference>
<dbReference type="InterPro" id="IPR021871">
    <property type="entry name" value="DUF3482"/>
</dbReference>
<evidence type="ECO:0000259" key="2">
    <source>
        <dbReference type="Pfam" id="PF01926"/>
    </source>
</evidence>
<dbReference type="Pfam" id="PF11981">
    <property type="entry name" value="DUF3482"/>
    <property type="match status" value="1"/>
</dbReference>
<accession>A0ABP4WRJ0</accession>
<organism evidence="3 4">
    <name type="scientific">Agromyces humatus</name>
    <dbReference type="NCBI Taxonomy" id="279573"/>
    <lineage>
        <taxon>Bacteria</taxon>
        <taxon>Bacillati</taxon>
        <taxon>Actinomycetota</taxon>
        <taxon>Actinomycetes</taxon>
        <taxon>Micrococcales</taxon>
        <taxon>Microbacteriaceae</taxon>
        <taxon>Agromyces</taxon>
    </lineage>
</organism>
<protein>
    <recommendedName>
        <fullName evidence="2">G domain-containing protein</fullName>
    </recommendedName>
</protein>
<evidence type="ECO:0000313" key="4">
    <source>
        <dbReference type="Proteomes" id="UP001500506"/>
    </source>
</evidence>
<dbReference type="Proteomes" id="UP001500506">
    <property type="component" value="Unassembled WGS sequence"/>
</dbReference>
<dbReference type="SUPFAM" id="SSF52540">
    <property type="entry name" value="P-loop containing nucleoside triphosphate hydrolases"/>
    <property type="match status" value="1"/>
</dbReference>
<sequence>MIEPAAIALSLISHTNAGKTTLARTLLGRDVGEVRDAPHVTVEATPFPLVQTAEGDLLTLWDTPGFGDSVRLVRRLRQDGSPIGWFLSQVWDRYRDRAFWLTQLAVRNVAEQADVVLYLVNAAEEPADAGYLESELEVLEWVGKPVLVLLNQTGRPREREVEAADADRWRAALANAPHVRDVLALDAFARCWVQELTLFAAIGRVLAAGGSSRATPAAGVPGRATSAASAPVEPAQGAPNWRNEARREASGDLVDGFARLSQAWRDRRMHQFDQAMTALAEPIAQAACDRAVLPAEPLATRLGGSIGLPNAARAQSQATATREMSDRLDAGLRSSTERLIAIHELEGRAADEVLQRVASDVRVDAPIDEGRAGVVSGVLSGAAAGLGADLMAGGLTFGAGMVAGAVIGALGGAGVARGVNLVRGRTESSLRWEEAFLDGLVTSALLRYLAIAHYGRGRGEWKQSEYPPFWRPLVVDAVVANEAKLAAVWARRSNIDGGGAGGGAGGRAPAGADDGCERLERALQAALSDLALGLLDELYPGARSTHPG</sequence>
<keyword evidence="4" id="KW-1185">Reference proteome</keyword>
<dbReference type="EMBL" id="BAAANH010000003">
    <property type="protein sequence ID" value="GAA1759147.1"/>
    <property type="molecule type" value="Genomic_DNA"/>
</dbReference>
<dbReference type="CDD" id="cd00882">
    <property type="entry name" value="Ras_like_GTPase"/>
    <property type="match status" value="1"/>
</dbReference>
<dbReference type="Gene3D" id="3.40.50.300">
    <property type="entry name" value="P-loop containing nucleotide triphosphate hydrolases"/>
    <property type="match status" value="1"/>
</dbReference>
<reference evidence="4" key="1">
    <citation type="journal article" date="2019" name="Int. J. Syst. Evol. Microbiol.">
        <title>The Global Catalogue of Microorganisms (GCM) 10K type strain sequencing project: providing services to taxonomists for standard genome sequencing and annotation.</title>
        <authorList>
            <consortium name="The Broad Institute Genomics Platform"/>
            <consortium name="The Broad Institute Genome Sequencing Center for Infectious Disease"/>
            <person name="Wu L."/>
            <person name="Ma J."/>
        </authorList>
    </citation>
    <scope>NUCLEOTIDE SEQUENCE [LARGE SCALE GENOMIC DNA]</scope>
    <source>
        <strain evidence="4">JCM 14319</strain>
    </source>
</reference>
<feature type="domain" description="G" evidence="2">
    <location>
        <begin position="12"/>
        <end position="152"/>
    </location>
</feature>
<dbReference type="Pfam" id="PF01926">
    <property type="entry name" value="MMR_HSR1"/>
    <property type="match status" value="1"/>
</dbReference>
<dbReference type="InterPro" id="IPR027417">
    <property type="entry name" value="P-loop_NTPase"/>
</dbReference>